<gene>
    <name evidence="5" type="ORF">BJB45_21390</name>
</gene>
<dbReference type="Pfam" id="PF01614">
    <property type="entry name" value="IclR_C"/>
    <property type="match status" value="1"/>
</dbReference>
<keyword evidence="3" id="KW-0804">Transcription</keyword>
<protein>
    <recommendedName>
        <fullName evidence="4">IclR-ED domain-containing protein</fullName>
    </recommendedName>
</protein>
<dbReference type="Pfam" id="PF09339">
    <property type="entry name" value="HTH_IclR"/>
    <property type="match status" value="1"/>
</dbReference>
<reference evidence="5 6" key="1">
    <citation type="submission" date="2013-08" db="EMBL/GenBank/DDBJ databases">
        <title>draft genome of Halomonas huanghegensis, strain BJGMM-B45T.</title>
        <authorList>
            <person name="Miao C."/>
            <person name="Wan Y."/>
            <person name="Jin W."/>
        </authorList>
    </citation>
    <scope>NUCLEOTIDE SEQUENCE [LARGE SCALE GENOMIC DNA]</scope>
    <source>
        <strain evidence="5 6">BJGMM-B45</strain>
    </source>
</reference>
<name>W1N120_9GAMM</name>
<dbReference type="Gene3D" id="1.10.10.10">
    <property type="entry name" value="Winged helix-like DNA-binding domain superfamily/Winged helix DNA-binding domain"/>
    <property type="match status" value="1"/>
</dbReference>
<dbReference type="PROSITE" id="PS51078">
    <property type="entry name" value="ICLR_ED"/>
    <property type="match status" value="1"/>
</dbReference>
<organism evidence="5 6">
    <name type="scientific">Halomonas huangheensis</name>
    <dbReference type="NCBI Taxonomy" id="1178482"/>
    <lineage>
        <taxon>Bacteria</taxon>
        <taxon>Pseudomonadati</taxon>
        <taxon>Pseudomonadota</taxon>
        <taxon>Gammaproteobacteria</taxon>
        <taxon>Oceanospirillales</taxon>
        <taxon>Halomonadaceae</taxon>
        <taxon>Halomonas</taxon>
    </lineage>
</organism>
<dbReference type="PATRIC" id="fig|1178482.3.peg.4133"/>
<dbReference type="InterPro" id="IPR036388">
    <property type="entry name" value="WH-like_DNA-bd_sf"/>
</dbReference>
<comment type="caution">
    <text evidence="5">The sequence shown here is derived from an EMBL/GenBank/DDBJ whole genome shotgun (WGS) entry which is preliminary data.</text>
</comment>
<evidence type="ECO:0000256" key="2">
    <source>
        <dbReference type="ARBA" id="ARBA00023125"/>
    </source>
</evidence>
<dbReference type="STRING" id="1178482.AR456_00705"/>
<dbReference type="Gene3D" id="3.30.450.40">
    <property type="match status" value="1"/>
</dbReference>
<proteinExistence type="predicted"/>
<dbReference type="SUPFAM" id="SSF55781">
    <property type="entry name" value="GAF domain-like"/>
    <property type="match status" value="1"/>
</dbReference>
<dbReference type="SUPFAM" id="SSF46785">
    <property type="entry name" value="Winged helix' DNA-binding domain"/>
    <property type="match status" value="1"/>
</dbReference>
<dbReference type="RefSeq" id="WP_021821098.1">
    <property type="nucleotide sequence ID" value="NZ_AVBC01000056.1"/>
</dbReference>
<sequence length="251" mass="27957">MSVRQVENMLRFFEFFSAEQTPATLTQLSSALSLPMSSTSNLVSTLREHGYLYEIRRRGGFYPTRRMFDVSQRIMDGDPVLNMVRDHMADLRSETGETVLLARRDGNEVIYLDTQVSTKGVRYSAQAGERRPVYAISSGKAILSALSDNDLKAELEAMDYSKAASNSITDPDELFRTITESRRRGWFLNATEFTPEVSGVGMLLEVAGQKIGLSVAGPNYRMEGRHEEIAAALGRTIDAIRAQVDERGGSR</sequence>
<dbReference type="OrthoDB" id="9807558at2"/>
<dbReference type="AlphaFoldDB" id="W1N120"/>
<evidence type="ECO:0000313" key="5">
    <source>
        <dbReference type="EMBL" id="ERL49194.1"/>
    </source>
</evidence>
<dbReference type="EMBL" id="AVBC01000056">
    <property type="protein sequence ID" value="ERL49194.1"/>
    <property type="molecule type" value="Genomic_DNA"/>
</dbReference>
<evidence type="ECO:0000259" key="4">
    <source>
        <dbReference type="PROSITE" id="PS51078"/>
    </source>
</evidence>
<dbReference type="PANTHER" id="PTHR30136:SF35">
    <property type="entry name" value="HTH-TYPE TRANSCRIPTIONAL REGULATOR RV1719"/>
    <property type="match status" value="1"/>
</dbReference>
<keyword evidence="2" id="KW-0238">DNA-binding</keyword>
<keyword evidence="1" id="KW-0805">Transcription regulation</keyword>
<feature type="domain" description="IclR-ED" evidence="4">
    <location>
        <begin position="66"/>
        <end position="250"/>
    </location>
</feature>
<dbReference type="InterPro" id="IPR014757">
    <property type="entry name" value="Tscrpt_reg_IclR_C"/>
</dbReference>
<dbReference type="eggNOG" id="COG1414">
    <property type="taxonomic scope" value="Bacteria"/>
</dbReference>
<keyword evidence="6" id="KW-1185">Reference proteome</keyword>
<evidence type="ECO:0000313" key="6">
    <source>
        <dbReference type="Proteomes" id="UP000019113"/>
    </source>
</evidence>
<dbReference type="Proteomes" id="UP000019113">
    <property type="component" value="Unassembled WGS sequence"/>
</dbReference>
<dbReference type="InterPro" id="IPR036390">
    <property type="entry name" value="WH_DNA-bd_sf"/>
</dbReference>
<dbReference type="PANTHER" id="PTHR30136">
    <property type="entry name" value="HELIX-TURN-HELIX TRANSCRIPTIONAL REGULATOR, ICLR FAMILY"/>
    <property type="match status" value="1"/>
</dbReference>
<dbReference type="GO" id="GO:0003700">
    <property type="term" value="F:DNA-binding transcription factor activity"/>
    <property type="evidence" value="ECO:0007669"/>
    <property type="project" value="TreeGrafter"/>
</dbReference>
<dbReference type="InterPro" id="IPR050707">
    <property type="entry name" value="HTH_MetabolicPath_Reg"/>
</dbReference>
<dbReference type="InterPro" id="IPR029016">
    <property type="entry name" value="GAF-like_dom_sf"/>
</dbReference>
<evidence type="ECO:0000256" key="3">
    <source>
        <dbReference type="ARBA" id="ARBA00023163"/>
    </source>
</evidence>
<dbReference type="GO" id="GO:0045892">
    <property type="term" value="P:negative regulation of DNA-templated transcription"/>
    <property type="evidence" value="ECO:0007669"/>
    <property type="project" value="TreeGrafter"/>
</dbReference>
<accession>W1N120</accession>
<dbReference type="InterPro" id="IPR005471">
    <property type="entry name" value="Tscrpt_reg_IclR_N"/>
</dbReference>
<dbReference type="GO" id="GO:0003677">
    <property type="term" value="F:DNA binding"/>
    <property type="evidence" value="ECO:0007669"/>
    <property type="project" value="UniProtKB-KW"/>
</dbReference>
<evidence type="ECO:0000256" key="1">
    <source>
        <dbReference type="ARBA" id="ARBA00023015"/>
    </source>
</evidence>